<keyword evidence="7" id="KW-0547">Nucleotide-binding</keyword>
<dbReference type="Ensembl" id="ENSECRT00000016324.1">
    <property type="protein sequence ID" value="ENSECRP00000016038.1"/>
    <property type="gene ID" value="ENSECRG00000010647.1"/>
</dbReference>
<proteinExistence type="inferred from homology"/>
<feature type="transmembrane region" description="Helical" evidence="14">
    <location>
        <begin position="298"/>
        <end position="315"/>
    </location>
</feature>
<keyword evidence="11 14" id="KW-0472">Membrane</keyword>
<keyword evidence="8" id="KW-0067">ATP-binding</keyword>
<dbReference type="Proteomes" id="UP000694620">
    <property type="component" value="Chromosome 8"/>
</dbReference>
<keyword evidence="5 14" id="KW-0812">Transmembrane</keyword>
<evidence type="ECO:0000256" key="10">
    <source>
        <dbReference type="ARBA" id="ARBA00022989"/>
    </source>
</evidence>
<gene>
    <name evidence="17" type="primary">abcb11a</name>
</gene>
<dbReference type="SUPFAM" id="SSF90123">
    <property type="entry name" value="ABC transporter transmembrane region"/>
    <property type="match status" value="2"/>
</dbReference>
<evidence type="ECO:0000256" key="9">
    <source>
        <dbReference type="ARBA" id="ARBA00022967"/>
    </source>
</evidence>
<dbReference type="GO" id="GO:0005524">
    <property type="term" value="F:ATP binding"/>
    <property type="evidence" value="ECO:0007669"/>
    <property type="project" value="UniProtKB-KW"/>
</dbReference>
<dbReference type="InterPro" id="IPR039421">
    <property type="entry name" value="Type_1_exporter"/>
</dbReference>
<dbReference type="CDD" id="cd03249">
    <property type="entry name" value="ABC_MTABC3_MDL1_MDL2"/>
    <property type="match status" value="2"/>
</dbReference>
<dbReference type="GO" id="GO:0005886">
    <property type="term" value="C:plasma membrane"/>
    <property type="evidence" value="ECO:0007669"/>
    <property type="project" value="UniProtKB-SubCell"/>
</dbReference>
<dbReference type="PROSITE" id="PS50929">
    <property type="entry name" value="ABC_TM1F"/>
    <property type="match status" value="2"/>
</dbReference>
<evidence type="ECO:0000313" key="18">
    <source>
        <dbReference type="Proteomes" id="UP000694620"/>
    </source>
</evidence>
<reference evidence="17" key="3">
    <citation type="submission" date="2025-09" db="UniProtKB">
        <authorList>
            <consortium name="Ensembl"/>
        </authorList>
    </citation>
    <scope>IDENTIFICATION</scope>
</reference>
<evidence type="ECO:0000256" key="12">
    <source>
        <dbReference type="ARBA" id="ARBA00023180"/>
    </source>
</evidence>
<dbReference type="Gene3D" id="3.40.50.300">
    <property type="entry name" value="P-loop containing nucleotide triphosphate hydrolases"/>
    <property type="match status" value="2"/>
</dbReference>
<protein>
    <submittedName>
        <fullName evidence="17">Bile salt export pump-like</fullName>
    </submittedName>
</protein>
<dbReference type="InterPro" id="IPR027417">
    <property type="entry name" value="P-loop_NTPase"/>
</dbReference>
<evidence type="ECO:0000259" key="16">
    <source>
        <dbReference type="PROSITE" id="PS50929"/>
    </source>
</evidence>
<dbReference type="InterPro" id="IPR003439">
    <property type="entry name" value="ABC_transporter-like_ATP-bd"/>
</dbReference>
<dbReference type="PANTHER" id="PTHR43394:SF27">
    <property type="entry name" value="ATP-DEPENDENT TRANSLOCASE ABCB1-LIKE"/>
    <property type="match status" value="1"/>
</dbReference>
<feature type="domain" description="ABC transmembrane type-1" evidence="16">
    <location>
        <begin position="54"/>
        <end position="356"/>
    </location>
</feature>
<keyword evidence="4" id="KW-1003">Cell membrane</keyword>
<feature type="compositionally biased region" description="Polar residues" evidence="13">
    <location>
        <begin position="1"/>
        <end position="20"/>
    </location>
</feature>
<dbReference type="CDD" id="cd18577">
    <property type="entry name" value="ABC_6TM_Pgp_ABCB1_D1_like"/>
    <property type="match status" value="1"/>
</dbReference>
<dbReference type="Gene3D" id="1.20.1560.10">
    <property type="entry name" value="ABC transporter type 1, transmembrane domain"/>
    <property type="match status" value="3"/>
</dbReference>
<evidence type="ECO:0000256" key="11">
    <source>
        <dbReference type="ARBA" id="ARBA00023136"/>
    </source>
</evidence>
<accession>A0A8C4XA74</accession>
<evidence type="ECO:0000256" key="8">
    <source>
        <dbReference type="ARBA" id="ARBA00022840"/>
    </source>
</evidence>
<keyword evidence="6" id="KW-0677">Repeat</keyword>
<keyword evidence="18" id="KW-1185">Reference proteome</keyword>
<dbReference type="InterPro" id="IPR017871">
    <property type="entry name" value="ABC_transporter-like_CS"/>
</dbReference>
<feature type="transmembrane region" description="Helical" evidence="14">
    <location>
        <begin position="935"/>
        <end position="955"/>
    </location>
</feature>
<dbReference type="GO" id="GO:0016887">
    <property type="term" value="F:ATP hydrolysis activity"/>
    <property type="evidence" value="ECO:0007669"/>
    <property type="project" value="InterPro"/>
</dbReference>
<evidence type="ECO:0000256" key="2">
    <source>
        <dbReference type="ARBA" id="ARBA00007577"/>
    </source>
</evidence>
<dbReference type="InterPro" id="IPR011527">
    <property type="entry name" value="ABC1_TM_dom"/>
</dbReference>
<dbReference type="PROSITE" id="PS00211">
    <property type="entry name" value="ABC_TRANSPORTER_1"/>
    <property type="match status" value="1"/>
</dbReference>
<evidence type="ECO:0000256" key="3">
    <source>
        <dbReference type="ARBA" id="ARBA00022448"/>
    </source>
</evidence>
<evidence type="ECO:0000256" key="13">
    <source>
        <dbReference type="SAM" id="MobiDB-lite"/>
    </source>
</evidence>
<dbReference type="GO" id="GO:0005743">
    <property type="term" value="C:mitochondrial inner membrane"/>
    <property type="evidence" value="ECO:0007669"/>
    <property type="project" value="TreeGrafter"/>
</dbReference>
<evidence type="ECO:0000256" key="4">
    <source>
        <dbReference type="ARBA" id="ARBA00022475"/>
    </source>
</evidence>
<feature type="transmembrane region" description="Helical" evidence="14">
    <location>
        <begin position="750"/>
        <end position="770"/>
    </location>
</feature>
<dbReference type="FunFam" id="3.40.50.300:FF:000479">
    <property type="entry name" value="Multidrug resistance protein 1A"/>
    <property type="match status" value="2"/>
</dbReference>
<dbReference type="CDD" id="cd18578">
    <property type="entry name" value="ABC_6TM_Pgp_ABCB1_D2_like"/>
    <property type="match status" value="1"/>
</dbReference>
<feature type="domain" description="ABC transmembrane type-1" evidence="16">
    <location>
        <begin position="711"/>
        <end position="998"/>
    </location>
</feature>
<evidence type="ECO:0000256" key="14">
    <source>
        <dbReference type="SAM" id="Phobius"/>
    </source>
</evidence>
<keyword evidence="3" id="KW-0813">Transport</keyword>
<dbReference type="InterPro" id="IPR003593">
    <property type="entry name" value="AAA+_ATPase"/>
</dbReference>
<sequence length="1276" mass="140605">HLTQSQTSGTQRFSEENQQNNKHRCKTSPDCLTSFNFDLQFFRFATCRDVLLMVTGGFCALVHGAASPLMLLVYGMMTDTFVAYELEQQELKDTRKICTNGTISWRNGSVYETSENSTVVCGSVLFNPLSPQIAFWVTAAAHQVQQIRKTYFRKVMRMEIGWFDCNSVGELNTRISDDINKINNAIADQVSIFIERISTFCFGFMVGFMGSWKLTLVVIAVSPLIGLGAGLMFVAKLTGQELKAYAKAGAVADEVLSAIRTVAAFGGEKKEVERYDQNLVEAQNWGIRKGAIMGLFQGYLWCIIFLCYALAFWYGSKLVIEDRELSAGGLIQVFFGVLFAAMNLGQASPCLEAFASGRGAAKLIFETIDRQPEIDCLSEEGYKLDKVKGDIEFHNITFYYPSRPEVKILDQINMVIETGKTTAFVGPSGTGKSTALQLIQRFYEPQEGTVTLDGHDIRGLNIRWLRSLIGIVEQEPVLFATTIAENIQYGREDATMEEIIQAAKEANAYNFIMDLPEKFDTLVGKGGSQMSGGQKQRIAIARALLRNPRILLLDMATSALDNKSEALVQDALNKVRSGRTTISIAHRLSTIRNADVIIGFDHGQAVERGTHDQLLKKKGVYFTLVTLQNEGGTAMLDKTTNVLFYSLCRNSIRARSRSQLSNIFPATISGNTDTSFIDNTKTKSSADEEKEHPASVIRILKYNSPEWLYMLFGTLAAAANGAVNPVYAILFSQILGTFSIPNLDEQTRQINGICVLFTVVAGMSFVTQFLQGYTFGKSGELLTRRLRKMGFQAMMNQEVSWFDDPKNCPGALTTRLATDASQVQGATGTQIGMIVNSLTNVGASIIIAFYFSWKLSLLVLCFLPLIGLSGAFQAKMLTGFANQDKEALEAAGQVSSEALNNIRTIAGLAKEDSFVQLYEQQLELPYKAATKKAKVYGVFFAFAKCVIFMAYAASFRLGGFLVSSEGIHYSVVFRVISAIVISGTALGRASSFTPDYAKAKVAAAQLFKLFDRIPKISLQSDQGEVWDSFRGELEFINCKFTYPTRPDVQILRGLQISVKPGQTLAFVGSSGCGKSTSIQLLERFYDPEEGQVLIDGYSSKDINVSFLRSKIGIVSQEPVLFDSSIAENIKYGDNTRDVSMEEVVDAARKAYLHDFVMALPNKYETHVGSQGSQLSRGEKQRIAIARAIVRNPKILLLDEATSALDTESEKIVQAALDEARQGRTCIVIAHRLSTIQNADVIAVMSQGVIIEKGTHEELMGRRGAYYNLVTSGAPLS</sequence>
<dbReference type="FunFam" id="1.20.1560.10:FF:000018">
    <property type="entry name" value="ATP-binding cassette subfamily B member 11"/>
    <property type="match status" value="1"/>
</dbReference>
<dbReference type="GeneTree" id="ENSGT00940000157564"/>
<feature type="domain" description="ABC transporter" evidence="15">
    <location>
        <begin position="391"/>
        <end position="627"/>
    </location>
</feature>
<feature type="domain" description="ABC transporter" evidence="15">
    <location>
        <begin position="1033"/>
        <end position="1271"/>
    </location>
</feature>
<dbReference type="InterPro" id="IPR036640">
    <property type="entry name" value="ABC1_TM_sf"/>
</dbReference>
<keyword evidence="10 14" id="KW-1133">Transmembrane helix</keyword>
<name>A0A8C4XA74_ERPCA</name>
<evidence type="ECO:0000259" key="15">
    <source>
        <dbReference type="PROSITE" id="PS50893"/>
    </source>
</evidence>
<evidence type="ECO:0000256" key="7">
    <source>
        <dbReference type="ARBA" id="ARBA00022741"/>
    </source>
</evidence>
<evidence type="ECO:0000256" key="5">
    <source>
        <dbReference type="ARBA" id="ARBA00022692"/>
    </source>
</evidence>
<reference evidence="17" key="2">
    <citation type="submission" date="2025-08" db="UniProtKB">
        <authorList>
            <consortium name="Ensembl"/>
        </authorList>
    </citation>
    <scope>IDENTIFICATION</scope>
</reference>
<feature type="region of interest" description="Disordered" evidence="13">
    <location>
        <begin position="1"/>
        <end position="25"/>
    </location>
</feature>
<evidence type="ECO:0000256" key="1">
    <source>
        <dbReference type="ARBA" id="ARBA00004651"/>
    </source>
</evidence>
<feature type="transmembrane region" description="Helical" evidence="14">
    <location>
        <begin position="857"/>
        <end position="874"/>
    </location>
</feature>
<comment type="similarity">
    <text evidence="2">Belongs to the ABC transporter superfamily. ABCB family. Multidrug resistance exporter (TC 3.A.1.201) subfamily.</text>
</comment>
<dbReference type="PANTHER" id="PTHR43394">
    <property type="entry name" value="ATP-DEPENDENT PERMEASE MDL1, MITOCHONDRIAL"/>
    <property type="match status" value="1"/>
</dbReference>
<dbReference type="GO" id="GO:0090374">
    <property type="term" value="P:oligopeptide export from mitochondrion"/>
    <property type="evidence" value="ECO:0007669"/>
    <property type="project" value="TreeGrafter"/>
</dbReference>
<dbReference type="Pfam" id="PF00664">
    <property type="entry name" value="ABC_membrane"/>
    <property type="match status" value="2"/>
</dbReference>
<feature type="transmembrane region" description="Helical" evidence="14">
    <location>
        <begin position="707"/>
        <end position="730"/>
    </location>
</feature>
<dbReference type="GO" id="GO:0015421">
    <property type="term" value="F:ABC-type oligopeptide transporter activity"/>
    <property type="evidence" value="ECO:0007669"/>
    <property type="project" value="TreeGrafter"/>
</dbReference>
<dbReference type="SUPFAM" id="SSF52540">
    <property type="entry name" value="P-loop containing nucleoside triphosphate hydrolases"/>
    <property type="match status" value="2"/>
</dbReference>
<keyword evidence="9" id="KW-1278">Translocase</keyword>
<dbReference type="Pfam" id="PF00005">
    <property type="entry name" value="ABC_tran"/>
    <property type="match status" value="2"/>
</dbReference>
<comment type="subcellular location">
    <subcellularLocation>
        <location evidence="1">Cell membrane</location>
        <topology evidence="1">Multi-pass membrane protein</topology>
    </subcellularLocation>
</comment>
<dbReference type="PROSITE" id="PS50893">
    <property type="entry name" value="ABC_TRANSPORTER_2"/>
    <property type="match status" value="2"/>
</dbReference>
<dbReference type="FunFam" id="1.20.1560.10:FF:000046">
    <property type="entry name" value="ATP-binding cassette subfamily B member 11"/>
    <property type="match status" value="1"/>
</dbReference>
<organism evidence="17 18">
    <name type="scientific">Erpetoichthys calabaricus</name>
    <name type="common">Rope fish</name>
    <name type="synonym">Calamoichthys calabaricus</name>
    <dbReference type="NCBI Taxonomy" id="27687"/>
    <lineage>
        <taxon>Eukaryota</taxon>
        <taxon>Metazoa</taxon>
        <taxon>Chordata</taxon>
        <taxon>Craniata</taxon>
        <taxon>Vertebrata</taxon>
        <taxon>Euteleostomi</taxon>
        <taxon>Actinopterygii</taxon>
        <taxon>Polypteriformes</taxon>
        <taxon>Polypteridae</taxon>
        <taxon>Erpetoichthys</taxon>
    </lineage>
</organism>
<dbReference type="SMART" id="SM00382">
    <property type="entry name" value="AAA"/>
    <property type="match status" value="2"/>
</dbReference>
<evidence type="ECO:0000256" key="6">
    <source>
        <dbReference type="ARBA" id="ARBA00022737"/>
    </source>
</evidence>
<keyword evidence="12" id="KW-0325">Glycoprotein</keyword>
<feature type="transmembrane region" description="Helical" evidence="14">
    <location>
        <begin position="967"/>
        <end position="986"/>
    </location>
</feature>
<dbReference type="AlphaFoldDB" id="A0A8C4XA74"/>
<evidence type="ECO:0000313" key="17">
    <source>
        <dbReference type="Ensembl" id="ENSECRP00000016038.1"/>
    </source>
</evidence>
<feature type="transmembrane region" description="Helical" evidence="14">
    <location>
        <begin position="50"/>
        <end position="77"/>
    </location>
</feature>
<feature type="transmembrane region" description="Helical" evidence="14">
    <location>
        <begin position="214"/>
        <end position="235"/>
    </location>
</feature>
<reference evidence="17" key="1">
    <citation type="submission" date="2021-06" db="EMBL/GenBank/DDBJ databases">
        <authorList>
            <consortium name="Wellcome Sanger Institute Data Sharing"/>
        </authorList>
    </citation>
    <scope>NUCLEOTIDE SEQUENCE [LARGE SCALE GENOMIC DNA]</scope>
</reference>